<reference evidence="4" key="2">
    <citation type="submission" date="2020-11" db="EMBL/GenBank/DDBJ databases">
        <authorList>
            <person name="McCartney M.A."/>
            <person name="Auch B."/>
            <person name="Kono T."/>
            <person name="Mallez S."/>
            <person name="Becker A."/>
            <person name="Gohl D.M."/>
            <person name="Silverstein K.A.T."/>
            <person name="Koren S."/>
            <person name="Bechman K.B."/>
            <person name="Herman A."/>
            <person name="Abrahante J.E."/>
            <person name="Garbe J."/>
        </authorList>
    </citation>
    <scope>NUCLEOTIDE SEQUENCE</scope>
    <source>
        <strain evidence="4">Duluth1</strain>
        <tissue evidence="4">Whole animal</tissue>
    </source>
</reference>
<dbReference type="EMBL" id="JAIWYP010000009">
    <property type="protein sequence ID" value="KAH3768640.1"/>
    <property type="molecule type" value="Genomic_DNA"/>
</dbReference>
<comment type="caution">
    <text evidence="2">Lacks conserved residue(s) required for the propagation of feature annotation.</text>
</comment>
<feature type="disulfide bond" evidence="2">
    <location>
        <begin position="30"/>
        <end position="45"/>
    </location>
</feature>
<dbReference type="PROSITE" id="PS01209">
    <property type="entry name" value="LDLRA_1"/>
    <property type="match status" value="1"/>
</dbReference>
<dbReference type="Pfam" id="PF00057">
    <property type="entry name" value="Ldl_recept_a"/>
    <property type="match status" value="1"/>
</dbReference>
<dbReference type="PROSITE" id="PS50068">
    <property type="entry name" value="LDLRA_2"/>
    <property type="match status" value="1"/>
</dbReference>
<keyword evidence="3" id="KW-0812">Transmembrane</keyword>
<feature type="disulfide bond" evidence="2">
    <location>
        <begin position="11"/>
        <end position="23"/>
    </location>
</feature>
<protein>
    <submittedName>
        <fullName evidence="4">Uncharacterized protein</fullName>
    </submittedName>
</protein>
<dbReference type="AlphaFoldDB" id="A0A9D4DXI9"/>
<gene>
    <name evidence="4" type="ORF">DPMN_169860</name>
</gene>
<dbReference type="Gene3D" id="4.10.400.10">
    <property type="entry name" value="Low-density Lipoprotein Receptor"/>
    <property type="match status" value="1"/>
</dbReference>
<evidence type="ECO:0000256" key="2">
    <source>
        <dbReference type="PROSITE-ProRule" id="PRU00124"/>
    </source>
</evidence>
<evidence type="ECO:0000313" key="5">
    <source>
        <dbReference type="Proteomes" id="UP000828390"/>
    </source>
</evidence>
<dbReference type="SMART" id="SM00192">
    <property type="entry name" value="LDLa"/>
    <property type="match status" value="1"/>
</dbReference>
<organism evidence="4 5">
    <name type="scientific">Dreissena polymorpha</name>
    <name type="common">Zebra mussel</name>
    <name type="synonym">Mytilus polymorpha</name>
    <dbReference type="NCBI Taxonomy" id="45954"/>
    <lineage>
        <taxon>Eukaryota</taxon>
        <taxon>Metazoa</taxon>
        <taxon>Spiralia</taxon>
        <taxon>Lophotrochozoa</taxon>
        <taxon>Mollusca</taxon>
        <taxon>Bivalvia</taxon>
        <taxon>Autobranchia</taxon>
        <taxon>Heteroconchia</taxon>
        <taxon>Euheterodonta</taxon>
        <taxon>Imparidentia</taxon>
        <taxon>Neoheterodontei</taxon>
        <taxon>Myida</taxon>
        <taxon>Dreissenoidea</taxon>
        <taxon>Dreissenidae</taxon>
        <taxon>Dreissena</taxon>
    </lineage>
</organism>
<dbReference type="InterPro" id="IPR002172">
    <property type="entry name" value="LDrepeatLR_classA_rpt"/>
</dbReference>
<accession>A0A9D4DXI9</accession>
<reference evidence="4" key="1">
    <citation type="journal article" date="2019" name="bioRxiv">
        <title>The Genome of the Zebra Mussel, Dreissena polymorpha: A Resource for Invasive Species Research.</title>
        <authorList>
            <person name="McCartney M.A."/>
            <person name="Auch B."/>
            <person name="Kono T."/>
            <person name="Mallez S."/>
            <person name="Zhang Y."/>
            <person name="Obille A."/>
            <person name="Becker A."/>
            <person name="Abrahante J.E."/>
            <person name="Garbe J."/>
            <person name="Badalamenti J.P."/>
            <person name="Herman A."/>
            <person name="Mangelson H."/>
            <person name="Liachko I."/>
            <person name="Sullivan S."/>
            <person name="Sone E.D."/>
            <person name="Koren S."/>
            <person name="Silverstein K.A.T."/>
            <person name="Beckman K.B."/>
            <person name="Gohl D.M."/>
        </authorList>
    </citation>
    <scope>NUCLEOTIDE SEQUENCE</scope>
    <source>
        <strain evidence="4">Duluth1</strain>
        <tissue evidence="4">Whole animal</tissue>
    </source>
</reference>
<dbReference type="CDD" id="cd00112">
    <property type="entry name" value="LDLa"/>
    <property type="match status" value="1"/>
</dbReference>
<evidence type="ECO:0000256" key="3">
    <source>
        <dbReference type="SAM" id="Phobius"/>
    </source>
</evidence>
<keyword evidence="1 2" id="KW-1015">Disulfide bond</keyword>
<dbReference type="SUPFAM" id="SSF57424">
    <property type="entry name" value="LDL receptor-like module"/>
    <property type="match status" value="1"/>
</dbReference>
<evidence type="ECO:0000256" key="1">
    <source>
        <dbReference type="ARBA" id="ARBA00023157"/>
    </source>
</evidence>
<feature type="transmembrane region" description="Helical" evidence="3">
    <location>
        <begin position="66"/>
        <end position="84"/>
    </location>
</feature>
<dbReference type="InterPro" id="IPR023415">
    <property type="entry name" value="LDLR_class-A_CS"/>
</dbReference>
<keyword evidence="3" id="KW-0472">Membrane</keyword>
<name>A0A9D4DXI9_DREPO</name>
<keyword evidence="5" id="KW-1185">Reference proteome</keyword>
<evidence type="ECO:0000313" key="4">
    <source>
        <dbReference type="EMBL" id="KAH3768640.1"/>
    </source>
</evidence>
<proteinExistence type="predicted"/>
<sequence>MPLLTTTEISCFGRFRCHDDSGCIDTRLTCDKIAHCKDQSDERGCALYIFKSKAWRPGHQTFPFNVSLYVYVLLSVLLNVFVAYW</sequence>
<dbReference type="Proteomes" id="UP000828390">
    <property type="component" value="Unassembled WGS sequence"/>
</dbReference>
<dbReference type="InterPro" id="IPR036055">
    <property type="entry name" value="LDL_receptor-like_sf"/>
</dbReference>
<keyword evidence="3" id="KW-1133">Transmembrane helix</keyword>
<comment type="caution">
    <text evidence="4">The sequence shown here is derived from an EMBL/GenBank/DDBJ whole genome shotgun (WGS) entry which is preliminary data.</text>
</comment>